<dbReference type="KEGG" id="ffu:CLAFUR5_11208"/>
<keyword evidence="2" id="KW-1185">Reference proteome</keyword>
<dbReference type="PANTHER" id="PTHR38790">
    <property type="entry name" value="2EXR DOMAIN-CONTAINING PROTEIN-RELATED"/>
    <property type="match status" value="1"/>
</dbReference>
<dbReference type="PANTHER" id="PTHR38790:SF4">
    <property type="entry name" value="2EXR DOMAIN-CONTAINING PROTEIN"/>
    <property type="match status" value="1"/>
</dbReference>
<accession>A0A9Q8PE86</accession>
<evidence type="ECO:0000313" key="1">
    <source>
        <dbReference type="EMBL" id="UJO20797.1"/>
    </source>
</evidence>
<dbReference type="EMBL" id="CP090170">
    <property type="protein sequence ID" value="UJO20797.1"/>
    <property type="molecule type" value="Genomic_DNA"/>
</dbReference>
<reference evidence="1" key="2">
    <citation type="journal article" date="2022" name="Microb. Genom.">
        <title>A chromosome-scale genome assembly of the tomato pathogen Cladosporium fulvum reveals a compartmentalized genome architecture and the presence of a dispensable chromosome.</title>
        <authorList>
            <person name="Zaccaron A.Z."/>
            <person name="Chen L.H."/>
            <person name="Samaras A."/>
            <person name="Stergiopoulos I."/>
        </authorList>
    </citation>
    <scope>NUCLEOTIDE SEQUENCE</scope>
    <source>
        <strain evidence="1">Race5_Kim</strain>
    </source>
</reference>
<dbReference type="RefSeq" id="XP_047765163.1">
    <property type="nucleotide sequence ID" value="XM_047910356.1"/>
</dbReference>
<name>A0A9Q8PE86_PASFU</name>
<evidence type="ECO:0000313" key="2">
    <source>
        <dbReference type="Proteomes" id="UP000756132"/>
    </source>
</evidence>
<proteinExistence type="predicted"/>
<dbReference type="AlphaFoldDB" id="A0A9Q8PE86"/>
<sequence length="200" mass="23793">MASLHPPPSAPAPKATLLTLPRELRDMIYEFVFLDTIVHVTEQYPRRSPWLARSTKNHDALLRTCLQIYDESWNIYYRLTTFYVDSSPLSALWYRQLDAYQKSSIREMRCTTWYNRHSNTYWMYGRLSDKYASIAMYWTWYEAQRALKETRTVFEQAGGPIKEGVMKIEIDKWDGMGIERVWSMEPCGEEYSVWKRDNLG</sequence>
<organism evidence="1 2">
    <name type="scientific">Passalora fulva</name>
    <name type="common">Tomato leaf mold</name>
    <name type="synonym">Cladosporium fulvum</name>
    <dbReference type="NCBI Taxonomy" id="5499"/>
    <lineage>
        <taxon>Eukaryota</taxon>
        <taxon>Fungi</taxon>
        <taxon>Dikarya</taxon>
        <taxon>Ascomycota</taxon>
        <taxon>Pezizomycotina</taxon>
        <taxon>Dothideomycetes</taxon>
        <taxon>Dothideomycetidae</taxon>
        <taxon>Mycosphaerellales</taxon>
        <taxon>Mycosphaerellaceae</taxon>
        <taxon>Fulvia</taxon>
    </lineage>
</organism>
<protein>
    <submittedName>
        <fullName evidence="1">Uncharacterized protein</fullName>
    </submittedName>
</protein>
<gene>
    <name evidence="1" type="ORF">CLAFUR5_11208</name>
</gene>
<reference evidence="1" key="1">
    <citation type="submission" date="2021-12" db="EMBL/GenBank/DDBJ databases">
        <authorList>
            <person name="Zaccaron A."/>
            <person name="Stergiopoulos I."/>
        </authorList>
    </citation>
    <scope>NUCLEOTIDE SEQUENCE</scope>
    <source>
        <strain evidence="1">Race5_Kim</strain>
    </source>
</reference>
<dbReference type="Proteomes" id="UP000756132">
    <property type="component" value="Chromosome 8"/>
</dbReference>
<dbReference type="GeneID" id="71991086"/>